<evidence type="ECO:0000313" key="2">
    <source>
        <dbReference type="Proteomes" id="UP000316981"/>
    </source>
</evidence>
<protein>
    <submittedName>
        <fullName evidence="1">DUF4123 domain-containing protein</fullName>
    </submittedName>
</protein>
<reference evidence="1 2" key="1">
    <citation type="submission" date="2019-07" db="EMBL/GenBank/DDBJ databases">
        <title>Draft Genome Sequence of the first blaOXA-58-Harboring Acinetobacter colistiniresistens clinical isolate from Brazil.</title>
        <authorList>
            <person name="Favaro L.S."/>
            <person name="Paula-Petroli S.B."/>
            <person name="Moura C.F."/>
            <person name="Tognim M.C.B."/>
            <person name="Venancio E.J."/>
            <person name="Yamada-Ogatta S.F."/>
            <person name="Carrara-Marroni F.E."/>
        </authorList>
    </citation>
    <scope>NUCLEOTIDE SEQUENCE [LARGE SCALE GENOMIC DNA]</scope>
    <source>
        <strain evidence="1 2">DL</strain>
    </source>
</reference>
<proteinExistence type="predicted"/>
<evidence type="ECO:0000313" key="1">
    <source>
        <dbReference type="EMBL" id="TVT86979.1"/>
    </source>
</evidence>
<name>A0A558FND4_9GAMM</name>
<accession>A0A558FND4</accession>
<organism evidence="1 2">
    <name type="scientific">Acinetobacter colistiniresistens</name>
    <dbReference type="NCBI Taxonomy" id="280145"/>
    <lineage>
        <taxon>Bacteria</taxon>
        <taxon>Pseudomonadati</taxon>
        <taxon>Pseudomonadota</taxon>
        <taxon>Gammaproteobacteria</taxon>
        <taxon>Moraxellales</taxon>
        <taxon>Moraxellaceae</taxon>
        <taxon>Acinetobacter</taxon>
    </lineage>
</organism>
<gene>
    <name evidence="1" type="ORF">FPV60_01900</name>
</gene>
<dbReference type="EMBL" id="VMTP01000013">
    <property type="protein sequence ID" value="TVT86979.1"/>
    <property type="molecule type" value="Genomic_DNA"/>
</dbReference>
<sequence length="227" mass="27501">MIKGKLNFEDFQKFNYILYDQYLFRNLLDIYENEKVKYKILAINVFKEKQIAPIVIRIDSMSPALLQDYYENIYLLEQTEYINKFDQMALVQNLIKTDLELDDLAEQLTKLMLINKNTLFRFYDPRVLVHLYMSKDHQILNTDIDRWLKRYRSIFETWSFDLMGHSFEINALDLSSEQTLQKSRIQLKNFDQINSSIKEFSRKNADFQALMDFMQKQYLAFEVRNDR</sequence>
<dbReference type="Proteomes" id="UP000316981">
    <property type="component" value="Unassembled WGS sequence"/>
</dbReference>
<dbReference type="RefSeq" id="WP_144582917.1">
    <property type="nucleotide sequence ID" value="NZ_VMTP01000013.1"/>
</dbReference>
<dbReference type="AlphaFoldDB" id="A0A558FND4"/>
<comment type="caution">
    <text evidence="1">The sequence shown here is derived from an EMBL/GenBank/DDBJ whole genome shotgun (WGS) entry which is preliminary data.</text>
</comment>